<evidence type="ECO:0000256" key="1">
    <source>
        <dbReference type="ARBA" id="ARBA00022737"/>
    </source>
</evidence>
<feature type="repeat" description="ANK" evidence="3">
    <location>
        <begin position="1314"/>
        <end position="1346"/>
    </location>
</feature>
<feature type="domain" description="NACHT" evidence="4">
    <location>
        <begin position="378"/>
        <end position="524"/>
    </location>
</feature>
<dbReference type="EMBL" id="MU853785">
    <property type="protein sequence ID" value="KAK3941240.1"/>
    <property type="molecule type" value="Genomic_DNA"/>
</dbReference>
<feature type="repeat" description="ANK" evidence="3">
    <location>
        <begin position="1116"/>
        <end position="1148"/>
    </location>
</feature>
<accession>A0AAN6S5J3</accession>
<dbReference type="PROSITE" id="PS50837">
    <property type="entry name" value="NACHT"/>
    <property type="match status" value="1"/>
</dbReference>
<dbReference type="InterPro" id="IPR056884">
    <property type="entry name" value="NPHP3-like_N"/>
</dbReference>
<gene>
    <name evidence="5" type="ORF">QBC46DRAFT_431898</name>
</gene>
<dbReference type="Gene3D" id="3.40.50.1580">
    <property type="entry name" value="Nucleoside phosphorylase domain"/>
    <property type="match status" value="1"/>
</dbReference>
<reference evidence="6" key="1">
    <citation type="journal article" date="2023" name="Mol. Phylogenet. Evol.">
        <title>Genome-scale phylogeny and comparative genomics of the fungal order Sordariales.</title>
        <authorList>
            <person name="Hensen N."/>
            <person name="Bonometti L."/>
            <person name="Westerberg I."/>
            <person name="Brannstrom I.O."/>
            <person name="Guillou S."/>
            <person name="Cros-Aarteil S."/>
            <person name="Calhoun S."/>
            <person name="Haridas S."/>
            <person name="Kuo A."/>
            <person name="Mondo S."/>
            <person name="Pangilinan J."/>
            <person name="Riley R."/>
            <person name="LaButti K."/>
            <person name="Andreopoulos B."/>
            <person name="Lipzen A."/>
            <person name="Chen C."/>
            <person name="Yan M."/>
            <person name="Daum C."/>
            <person name="Ng V."/>
            <person name="Clum A."/>
            <person name="Steindorff A."/>
            <person name="Ohm R.A."/>
            <person name="Martin F."/>
            <person name="Silar P."/>
            <person name="Natvig D.O."/>
            <person name="Lalanne C."/>
            <person name="Gautier V."/>
            <person name="Ament-Velasquez S.L."/>
            <person name="Kruys A."/>
            <person name="Hutchinson M.I."/>
            <person name="Powell A.J."/>
            <person name="Barry K."/>
            <person name="Miller A.N."/>
            <person name="Grigoriev I.V."/>
            <person name="Debuchy R."/>
            <person name="Gladieux P."/>
            <person name="Hiltunen Thoren M."/>
            <person name="Johannesson H."/>
        </authorList>
    </citation>
    <scope>NUCLEOTIDE SEQUENCE [LARGE SCALE GENOMIC DNA]</scope>
    <source>
        <strain evidence="6">CBS 340.73</strain>
    </source>
</reference>
<dbReference type="InterPro" id="IPR007111">
    <property type="entry name" value="NACHT_NTPase"/>
</dbReference>
<name>A0AAN6S5J3_9PEZI</name>
<dbReference type="Pfam" id="PF13637">
    <property type="entry name" value="Ank_4"/>
    <property type="match status" value="1"/>
</dbReference>
<dbReference type="PRINTS" id="PR01415">
    <property type="entry name" value="ANKYRIN"/>
</dbReference>
<dbReference type="InterPro" id="IPR002110">
    <property type="entry name" value="Ankyrin_rpt"/>
</dbReference>
<feature type="non-terminal residue" evidence="5">
    <location>
        <position position="1"/>
    </location>
</feature>
<dbReference type="GO" id="GO:0009116">
    <property type="term" value="P:nucleoside metabolic process"/>
    <property type="evidence" value="ECO:0007669"/>
    <property type="project" value="InterPro"/>
</dbReference>
<feature type="repeat" description="ANK" evidence="3">
    <location>
        <begin position="1215"/>
        <end position="1247"/>
    </location>
</feature>
<evidence type="ECO:0000256" key="3">
    <source>
        <dbReference type="PROSITE-ProRule" id="PRU00023"/>
    </source>
</evidence>
<keyword evidence="1" id="KW-0677">Repeat</keyword>
<dbReference type="InterPro" id="IPR036770">
    <property type="entry name" value="Ankyrin_rpt-contain_sf"/>
</dbReference>
<sequence>NLDEFQVAIFCALRLEATAVCALFDKQWDHQRYDEKHGSLNGYSFGTIACHNVVLVHLPTIGKVAAAAAAARLDERFRNIELALVVGVCGGVPGKHSQEPIFLGDVVISNGLIQHDLGRRLPGNKFARKDTPEDNLSRPNWELRAVLAKLQTDQGRSSLQNRASKFLGDLRQKLGNAPMFPGVTDDCLFKSTYQHKHREPSGCEECCNDSGGGNPSDAIAEWKPAVHFGCVASGDTVMKSGEDRDAIAAQDRIIAFEMEGAGVWDNFPNVLVIKGVCDYADSHKNKRWQRYAAATAAAVANAFLESWDTEPPKRLTVSMQRDRDPGRDRDRTARVLQKLYTIPYGDRKDRNPDRIPGTCVWFEDHRLFREWQESKASTMLWVSADPGCGKSVLVKHLVDSGLLREKARTICYFFFKDDFEDQRSVVGALRSILHQLFKEKPTILSECILKQFEDGGETFNNSFGDLWHTLLSAAEEKDAGQIVCLLDAVDECEEDGRSQLLQALGKLFKNRRTSNLKFLLTSRPYEKIRQGFHGLSVIHLSGESDAEMGKISGEIDAFIEARVQDIAERQSLSGNERRTLWQEMKRTNHRTYLWAHLTLDLIERDLLINKTGIIKATSHLPQTVEEAYERILSKSYGPQEAKRLLHIVVAAAQPLTLKEMSLALALKEGHQSYSDLDLTFDAISEQRFRNRVRNLCGLFVTIIDSRIYLLHQTAREFLIRHVAEDPDPPVNTHLGWKHSLRLQESHYILAEICIQHLLFADFETAAFQGGGDEQLSQYAENHVLLDYSARNWVKHLHESHRAGDFSQKVLQLFDERSQWWLTWFRIFWTSTGSEFPRGFTPLMAVSYLGLTTAAARLLETGDIDPDAEDDTYKRSALSWAAGNGFDSIVTLLLQGPDRGWRGTMHRSRKKTAVNTKDRDRRTPLTYAALNGHTEIVKLLLEARAKVNVKDVIEGTPLSYAVCAGHQEILQLMLKGGSVSGSQAANARKLIVSAVRNKHEAIIKALFDTRNVNLANLADPVLLFQATMDGSVEIVKTLLATKFFDVNSKDTQLRTPLFRAAAMGHDAVVGLLLSQGAEVNTTDTEGWTPLLAAARYGQEAVVDLLLSQGAAFKPARGGSTALSLAAGCGHEAVVKLLLAAGAEVNERSWFRWTPLLLAAENGYEAVVELLLSNGAWLDVKNAEGDTPLSKAAANGHEDVVRLLLAKGAKKNKISKEGATALYKASAHGRETVVRLLLAAGAEVDSKDEDGKTALFQAAILGHVAIGELLIGAGADVDSRDWNGKTPLFWAAENGQEVFVRLLLAMGASVNILDKDDLTPLSWAKNERKWTVVDLLKNAGADINLGDTTDRISLTQLALNVPVDAIEALLGTSVSALTQRTREVAHRYSKPLLTTMGSS</sequence>
<evidence type="ECO:0000313" key="5">
    <source>
        <dbReference type="EMBL" id="KAK3941240.1"/>
    </source>
</evidence>
<feature type="repeat" description="ANK" evidence="3">
    <location>
        <begin position="1084"/>
        <end position="1109"/>
    </location>
</feature>
<dbReference type="Pfam" id="PF24883">
    <property type="entry name" value="NPHP3_N"/>
    <property type="match status" value="1"/>
</dbReference>
<dbReference type="InterPro" id="IPR054471">
    <property type="entry name" value="GPIID_WHD"/>
</dbReference>
<dbReference type="PROSITE" id="PS50088">
    <property type="entry name" value="ANK_REPEAT"/>
    <property type="match status" value="10"/>
</dbReference>
<protein>
    <submittedName>
        <fullName evidence="5">Ankyrin repeat-containing domain protein</fullName>
    </submittedName>
</protein>
<dbReference type="InterPro" id="IPR035994">
    <property type="entry name" value="Nucleoside_phosphorylase_sf"/>
</dbReference>
<evidence type="ECO:0000259" key="4">
    <source>
        <dbReference type="PROSITE" id="PS50837"/>
    </source>
</evidence>
<keyword evidence="6" id="KW-1185">Reference proteome</keyword>
<dbReference type="PROSITE" id="PS50297">
    <property type="entry name" value="ANK_REP_REGION"/>
    <property type="match status" value="9"/>
</dbReference>
<feature type="repeat" description="ANK" evidence="3">
    <location>
        <begin position="1248"/>
        <end position="1280"/>
    </location>
</feature>
<feature type="repeat" description="ANK" evidence="3">
    <location>
        <begin position="919"/>
        <end position="951"/>
    </location>
</feature>
<dbReference type="PANTHER" id="PTHR24198">
    <property type="entry name" value="ANKYRIN REPEAT AND PROTEIN KINASE DOMAIN-CONTAINING PROTEIN"/>
    <property type="match status" value="1"/>
</dbReference>
<dbReference type="Pfam" id="PF22939">
    <property type="entry name" value="WHD_GPIID"/>
    <property type="match status" value="1"/>
</dbReference>
<proteinExistence type="predicted"/>
<organism evidence="5 6">
    <name type="scientific">Diplogelasinospora grovesii</name>
    <dbReference type="NCBI Taxonomy" id="303347"/>
    <lineage>
        <taxon>Eukaryota</taxon>
        <taxon>Fungi</taxon>
        <taxon>Dikarya</taxon>
        <taxon>Ascomycota</taxon>
        <taxon>Pezizomycotina</taxon>
        <taxon>Sordariomycetes</taxon>
        <taxon>Sordariomycetidae</taxon>
        <taxon>Sordariales</taxon>
        <taxon>Diplogelasinosporaceae</taxon>
        <taxon>Diplogelasinospora</taxon>
    </lineage>
</organism>
<evidence type="ECO:0000256" key="2">
    <source>
        <dbReference type="ARBA" id="ARBA00023043"/>
    </source>
</evidence>
<dbReference type="GO" id="GO:0003824">
    <property type="term" value="F:catalytic activity"/>
    <property type="evidence" value="ECO:0007669"/>
    <property type="project" value="InterPro"/>
</dbReference>
<feature type="repeat" description="ANK" evidence="3">
    <location>
        <begin position="1281"/>
        <end position="1313"/>
    </location>
</feature>
<dbReference type="SUPFAM" id="SSF48403">
    <property type="entry name" value="Ankyrin repeat"/>
    <property type="match status" value="2"/>
</dbReference>
<feature type="repeat" description="ANK" evidence="3">
    <location>
        <begin position="1149"/>
        <end position="1181"/>
    </location>
</feature>
<feature type="repeat" description="ANK" evidence="3">
    <location>
        <begin position="1182"/>
        <end position="1214"/>
    </location>
</feature>
<dbReference type="InterPro" id="IPR027417">
    <property type="entry name" value="P-loop_NTPase"/>
</dbReference>
<dbReference type="SUPFAM" id="SSF53167">
    <property type="entry name" value="Purine and uridine phosphorylases"/>
    <property type="match status" value="1"/>
</dbReference>
<dbReference type="PANTHER" id="PTHR24198:SF165">
    <property type="entry name" value="ANKYRIN REPEAT-CONTAINING PROTEIN-RELATED"/>
    <property type="match status" value="1"/>
</dbReference>
<dbReference type="GO" id="GO:0005737">
    <property type="term" value="C:cytoplasm"/>
    <property type="evidence" value="ECO:0007669"/>
    <property type="project" value="TreeGrafter"/>
</dbReference>
<dbReference type="Gene3D" id="1.25.40.20">
    <property type="entry name" value="Ankyrin repeat-containing domain"/>
    <property type="match status" value="5"/>
</dbReference>
<keyword evidence="2 3" id="KW-0040">ANK repeat</keyword>
<dbReference type="Pfam" id="PF01048">
    <property type="entry name" value="PNP_UDP_1"/>
    <property type="match status" value="1"/>
</dbReference>
<feature type="repeat" description="ANK" evidence="3">
    <location>
        <begin position="1051"/>
        <end position="1083"/>
    </location>
</feature>
<comment type="caution">
    <text evidence="5">The sequence shown here is derived from an EMBL/GenBank/DDBJ whole genome shotgun (WGS) entry which is preliminary data.</text>
</comment>
<dbReference type="Gene3D" id="3.40.50.300">
    <property type="entry name" value="P-loop containing nucleotide triphosphate hydrolases"/>
    <property type="match status" value="1"/>
</dbReference>
<dbReference type="Pfam" id="PF12796">
    <property type="entry name" value="Ank_2"/>
    <property type="match status" value="4"/>
</dbReference>
<dbReference type="Proteomes" id="UP001303473">
    <property type="component" value="Unassembled WGS sequence"/>
</dbReference>
<dbReference type="InterPro" id="IPR000845">
    <property type="entry name" value="Nucleoside_phosphorylase_d"/>
</dbReference>
<evidence type="ECO:0000313" key="6">
    <source>
        <dbReference type="Proteomes" id="UP001303473"/>
    </source>
</evidence>
<dbReference type="SUPFAM" id="SSF52540">
    <property type="entry name" value="P-loop containing nucleoside triphosphate hydrolases"/>
    <property type="match status" value="1"/>
</dbReference>
<dbReference type="SMART" id="SM00248">
    <property type="entry name" value="ANK"/>
    <property type="match status" value="15"/>
</dbReference>